<dbReference type="InterPro" id="IPR021309">
    <property type="entry name" value="YgaP-like_TM"/>
</dbReference>
<evidence type="ECO:0000313" key="4">
    <source>
        <dbReference type="Proteomes" id="UP000433652"/>
    </source>
</evidence>
<evidence type="ECO:0000256" key="1">
    <source>
        <dbReference type="SAM" id="Phobius"/>
    </source>
</evidence>
<keyword evidence="1" id="KW-1133">Transmembrane helix</keyword>
<feature type="domain" description="Rhodanese" evidence="2">
    <location>
        <begin position="14"/>
        <end position="97"/>
    </location>
</feature>
<keyword evidence="1" id="KW-0472">Membrane</keyword>
<feature type="transmembrane region" description="Helical" evidence="1">
    <location>
        <begin position="137"/>
        <end position="159"/>
    </location>
</feature>
<dbReference type="PANTHER" id="PTHR44086:SF10">
    <property type="entry name" value="THIOSULFATE SULFURTRANSFERASE_RHODANESE-LIKE DOMAIN-CONTAINING PROTEIN 3"/>
    <property type="match status" value="1"/>
</dbReference>
<dbReference type="SUPFAM" id="SSF52821">
    <property type="entry name" value="Rhodanese/Cell cycle control phosphatase"/>
    <property type="match status" value="1"/>
</dbReference>
<dbReference type="OrthoDB" id="9807812at2"/>
<proteinExistence type="predicted"/>
<evidence type="ECO:0000313" key="3">
    <source>
        <dbReference type="EMBL" id="MXO61088.1"/>
    </source>
</evidence>
<feature type="transmembrane region" description="Helical" evidence="1">
    <location>
        <begin position="109"/>
        <end position="131"/>
    </location>
</feature>
<dbReference type="EMBL" id="WTYM01000059">
    <property type="protein sequence ID" value="MXO61088.1"/>
    <property type="molecule type" value="Genomic_DNA"/>
</dbReference>
<dbReference type="InterPro" id="IPR036873">
    <property type="entry name" value="Rhodanese-like_dom_sf"/>
</dbReference>
<dbReference type="Proteomes" id="UP000433652">
    <property type="component" value="Unassembled WGS sequence"/>
</dbReference>
<sequence>MLQTVTPAEARRIVADGARLVDIRSPDEFARARVPGAENRPADALAPLGCKEPVVFMCRSGMRTSANAQKLAGCCDEGYLLVGGLDAWRKAGLPVEEDKSQPLEIMRQVQIVAGSLILVGVLLGFTVSPLAFGLCAFVGAGLTFAGVSGWCGMAHLLAVMPWNRRSAAA</sequence>
<dbReference type="GO" id="GO:0004792">
    <property type="term" value="F:thiosulfate-cyanide sulfurtransferase activity"/>
    <property type="evidence" value="ECO:0007669"/>
    <property type="project" value="TreeGrafter"/>
</dbReference>
<dbReference type="Gene3D" id="3.40.250.10">
    <property type="entry name" value="Rhodanese-like domain"/>
    <property type="match status" value="1"/>
</dbReference>
<accession>A0A6I4T0I2</accession>
<organism evidence="3 4">
    <name type="scientific">Croceibacterium salegens</name>
    <dbReference type="NCBI Taxonomy" id="1737568"/>
    <lineage>
        <taxon>Bacteria</taxon>
        <taxon>Pseudomonadati</taxon>
        <taxon>Pseudomonadota</taxon>
        <taxon>Alphaproteobacteria</taxon>
        <taxon>Sphingomonadales</taxon>
        <taxon>Erythrobacteraceae</taxon>
        <taxon>Croceibacterium</taxon>
    </lineage>
</organism>
<dbReference type="InterPro" id="IPR001763">
    <property type="entry name" value="Rhodanese-like_dom"/>
</dbReference>
<reference evidence="3 4" key="1">
    <citation type="submission" date="2019-12" db="EMBL/GenBank/DDBJ databases">
        <title>Genomic-based taxomic classification of the family Erythrobacteraceae.</title>
        <authorList>
            <person name="Xu L."/>
        </authorList>
    </citation>
    <scope>NUCLEOTIDE SEQUENCE [LARGE SCALE GENOMIC DNA]</scope>
    <source>
        <strain evidence="3 4">MCCC 1K01500</strain>
    </source>
</reference>
<name>A0A6I4T0I2_9SPHN</name>
<dbReference type="PANTHER" id="PTHR44086">
    <property type="entry name" value="THIOSULFATE SULFURTRANSFERASE RDL2, MITOCHONDRIAL-RELATED"/>
    <property type="match status" value="1"/>
</dbReference>
<dbReference type="PROSITE" id="PS50206">
    <property type="entry name" value="RHODANESE_3"/>
    <property type="match status" value="1"/>
</dbReference>
<comment type="caution">
    <text evidence="3">The sequence shown here is derived from an EMBL/GenBank/DDBJ whole genome shotgun (WGS) entry which is preliminary data.</text>
</comment>
<dbReference type="Gene3D" id="6.10.140.1340">
    <property type="match status" value="1"/>
</dbReference>
<dbReference type="SMART" id="SM00450">
    <property type="entry name" value="RHOD"/>
    <property type="match status" value="1"/>
</dbReference>
<dbReference type="Pfam" id="PF11127">
    <property type="entry name" value="YgaP-like_TM"/>
    <property type="match status" value="1"/>
</dbReference>
<dbReference type="Pfam" id="PF00581">
    <property type="entry name" value="Rhodanese"/>
    <property type="match status" value="1"/>
</dbReference>
<evidence type="ECO:0000259" key="2">
    <source>
        <dbReference type="PROSITE" id="PS50206"/>
    </source>
</evidence>
<protein>
    <submittedName>
        <fullName evidence="3">DUF2892 domain-containing protein</fullName>
    </submittedName>
</protein>
<dbReference type="AlphaFoldDB" id="A0A6I4T0I2"/>
<keyword evidence="4" id="KW-1185">Reference proteome</keyword>
<gene>
    <name evidence="3" type="ORF">GRI89_16215</name>
</gene>
<keyword evidence="1" id="KW-0812">Transmembrane</keyword>